<dbReference type="InterPro" id="IPR011006">
    <property type="entry name" value="CheY-like_superfamily"/>
</dbReference>
<name>A0ABU5MW48_9BACT</name>
<gene>
    <name evidence="6" type="ORF">P9H32_07300</name>
</gene>
<dbReference type="PANTHER" id="PTHR43214">
    <property type="entry name" value="TWO-COMPONENT RESPONSE REGULATOR"/>
    <property type="match status" value="1"/>
</dbReference>
<dbReference type="RefSeq" id="WP_322608235.1">
    <property type="nucleotide sequence ID" value="NZ_JARVCO010000008.1"/>
</dbReference>
<keyword evidence="1 3" id="KW-0597">Phosphoprotein</keyword>
<evidence type="ECO:0000256" key="3">
    <source>
        <dbReference type="PROSITE-ProRule" id="PRU00169"/>
    </source>
</evidence>
<dbReference type="SMART" id="SM00421">
    <property type="entry name" value="HTH_LUXR"/>
    <property type="match status" value="1"/>
</dbReference>
<evidence type="ECO:0000259" key="5">
    <source>
        <dbReference type="PROSITE" id="PS50110"/>
    </source>
</evidence>
<reference evidence="6 7" key="1">
    <citation type="journal article" date="2024" name="Appl. Environ. Microbiol.">
        <title>Pontiella agarivorans sp. nov., a novel marine anaerobic bacterium capable of degrading macroalgal polysaccharides and fixing nitrogen.</title>
        <authorList>
            <person name="Liu N."/>
            <person name="Kivenson V."/>
            <person name="Peng X."/>
            <person name="Cui Z."/>
            <person name="Lankiewicz T.S."/>
            <person name="Gosselin K.M."/>
            <person name="English C.J."/>
            <person name="Blair E.M."/>
            <person name="O'Malley M.A."/>
            <person name="Valentine D.L."/>
        </authorList>
    </citation>
    <scope>NUCLEOTIDE SEQUENCE [LARGE SCALE GENOMIC DNA]</scope>
    <source>
        <strain evidence="6 7">NLcol2</strain>
    </source>
</reference>
<dbReference type="Gene3D" id="3.40.50.2300">
    <property type="match status" value="1"/>
</dbReference>
<feature type="domain" description="Response regulatory" evidence="5">
    <location>
        <begin position="6"/>
        <end position="122"/>
    </location>
</feature>
<keyword evidence="7" id="KW-1185">Reference proteome</keyword>
<dbReference type="SUPFAM" id="SSF46894">
    <property type="entry name" value="C-terminal effector domain of the bipartite response regulators"/>
    <property type="match status" value="1"/>
</dbReference>
<evidence type="ECO:0000256" key="2">
    <source>
        <dbReference type="ARBA" id="ARBA00023125"/>
    </source>
</evidence>
<protein>
    <submittedName>
        <fullName evidence="6">Response regulator transcription factor</fullName>
    </submittedName>
</protein>
<dbReference type="InterPro" id="IPR016032">
    <property type="entry name" value="Sig_transdc_resp-reg_C-effctor"/>
</dbReference>
<dbReference type="Proteomes" id="UP001290861">
    <property type="component" value="Unassembled WGS sequence"/>
</dbReference>
<evidence type="ECO:0000256" key="1">
    <source>
        <dbReference type="ARBA" id="ARBA00022553"/>
    </source>
</evidence>
<dbReference type="PRINTS" id="PR00038">
    <property type="entry name" value="HTHLUXR"/>
</dbReference>
<dbReference type="PROSITE" id="PS50110">
    <property type="entry name" value="RESPONSE_REGULATORY"/>
    <property type="match status" value="1"/>
</dbReference>
<dbReference type="InterPro" id="IPR058245">
    <property type="entry name" value="NreC/VraR/RcsB-like_REC"/>
</dbReference>
<sequence length="210" mass="22892">MSRKIRILIVDDNQMMRFGLSGSLAAMPDVTVVGEAANGEEALALVEEQRPDIVTMDYKMPGDNGLTVTEKILARYPDTRVILLSAFDSEEDIWNAVQVGVKGYLTKTAGNVNELLAAVKAVADGERYFPEIIANRLKERQKVSGLSAREVEVLKLLAAGKSNQEIADTLGIALETTKSHLLNLRSKLGAADRTQAVVLAYEKGILHLNE</sequence>
<keyword evidence="2" id="KW-0238">DNA-binding</keyword>
<dbReference type="PROSITE" id="PS50043">
    <property type="entry name" value="HTH_LUXR_2"/>
    <property type="match status" value="1"/>
</dbReference>
<dbReference type="Pfam" id="PF00196">
    <property type="entry name" value="GerE"/>
    <property type="match status" value="1"/>
</dbReference>
<dbReference type="EMBL" id="JARVCO010000008">
    <property type="protein sequence ID" value="MDZ8118435.1"/>
    <property type="molecule type" value="Genomic_DNA"/>
</dbReference>
<dbReference type="InterPro" id="IPR000792">
    <property type="entry name" value="Tscrpt_reg_LuxR_C"/>
</dbReference>
<dbReference type="SMART" id="SM00448">
    <property type="entry name" value="REC"/>
    <property type="match status" value="1"/>
</dbReference>
<proteinExistence type="predicted"/>
<comment type="caution">
    <text evidence="6">The sequence shown here is derived from an EMBL/GenBank/DDBJ whole genome shotgun (WGS) entry which is preliminary data.</text>
</comment>
<dbReference type="CDD" id="cd17535">
    <property type="entry name" value="REC_NarL-like"/>
    <property type="match status" value="1"/>
</dbReference>
<dbReference type="SUPFAM" id="SSF52172">
    <property type="entry name" value="CheY-like"/>
    <property type="match status" value="1"/>
</dbReference>
<dbReference type="Pfam" id="PF00072">
    <property type="entry name" value="Response_reg"/>
    <property type="match status" value="1"/>
</dbReference>
<feature type="domain" description="HTH luxR-type" evidence="4">
    <location>
        <begin position="139"/>
        <end position="204"/>
    </location>
</feature>
<dbReference type="PANTHER" id="PTHR43214:SF43">
    <property type="entry name" value="TWO-COMPONENT RESPONSE REGULATOR"/>
    <property type="match status" value="1"/>
</dbReference>
<evidence type="ECO:0000313" key="6">
    <source>
        <dbReference type="EMBL" id="MDZ8118435.1"/>
    </source>
</evidence>
<evidence type="ECO:0000259" key="4">
    <source>
        <dbReference type="PROSITE" id="PS50043"/>
    </source>
</evidence>
<accession>A0ABU5MW48</accession>
<dbReference type="InterPro" id="IPR001789">
    <property type="entry name" value="Sig_transdc_resp-reg_receiver"/>
</dbReference>
<dbReference type="InterPro" id="IPR039420">
    <property type="entry name" value="WalR-like"/>
</dbReference>
<organism evidence="6 7">
    <name type="scientific">Pontiella agarivorans</name>
    <dbReference type="NCBI Taxonomy" id="3038953"/>
    <lineage>
        <taxon>Bacteria</taxon>
        <taxon>Pseudomonadati</taxon>
        <taxon>Kiritimatiellota</taxon>
        <taxon>Kiritimatiellia</taxon>
        <taxon>Kiritimatiellales</taxon>
        <taxon>Pontiellaceae</taxon>
        <taxon>Pontiella</taxon>
    </lineage>
</organism>
<evidence type="ECO:0000313" key="7">
    <source>
        <dbReference type="Proteomes" id="UP001290861"/>
    </source>
</evidence>
<feature type="modified residue" description="4-aspartylphosphate" evidence="3">
    <location>
        <position position="57"/>
    </location>
</feature>
<dbReference type="CDD" id="cd06170">
    <property type="entry name" value="LuxR_C_like"/>
    <property type="match status" value="1"/>
</dbReference>